<dbReference type="SUPFAM" id="SSF53335">
    <property type="entry name" value="S-adenosyl-L-methionine-dependent methyltransferases"/>
    <property type="match status" value="1"/>
</dbReference>
<sequence>MMNFGYYNMDCMDGMKEFPDKYFDLAIVDPPYGISINHNIGRRKGDKNSSYKKVSWDDEIPSDGYFEELFRVSRYQVIWGGNYFNLPPTKCFFVWDKPQISEEVTFSMCEYAWTNLPGTSKIYRKYVSNVNRIHPTQKPIDLYQWIVRQCAKSGWKLLDTHVGSASSLIAFENEGFDYVGFEKDPDYYGDSKKRLQIETAQMRLREFMEVMP</sequence>
<dbReference type="InterPro" id="IPR001091">
    <property type="entry name" value="RM_Methyltransferase"/>
</dbReference>
<dbReference type="InterPro" id="IPR002052">
    <property type="entry name" value="DNA_methylase_N6_adenine_CS"/>
</dbReference>
<accession>A0ABZ3EUE6</accession>
<dbReference type="Pfam" id="PF01555">
    <property type="entry name" value="N6_N4_Mtase"/>
    <property type="match status" value="1"/>
</dbReference>
<keyword evidence="4" id="KW-0680">Restriction system</keyword>
<evidence type="ECO:0000256" key="1">
    <source>
        <dbReference type="ARBA" id="ARBA00006594"/>
    </source>
</evidence>
<keyword evidence="3" id="KW-0808">Transferase</keyword>
<reference evidence="7 8" key="1">
    <citation type="submission" date="2024-02" db="EMBL/GenBank/DDBJ databases">
        <title>Bacterial strain from lacustrine sediment.</title>
        <authorList>
            <person name="Petit C."/>
            <person name="Fadhlaoui K."/>
        </authorList>
    </citation>
    <scope>NUCLEOTIDE SEQUENCE [LARGE SCALE GENOMIC DNA]</scope>
    <source>
        <strain evidence="7 8">IPX-CK</strain>
    </source>
</reference>
<name>A0ABZ3EUE6_9FIRM</name>
<evidence type="ECO:0000259" key="6">
    <source>
        <dbReference type="Pfam" id="PF01555"/>
    </source>
</evidence>
<dbReference type="GO" id="GO:0032259">
    <property type="term" value="P:methylation"/>
    <property type="evidence" value="ECO:0007669"/>
    <property type="project" value="UniProtKB-KW"/>
</dbReference>
<dbReference type="GO" id="GO:0008168">
    <property type="term" value="F:methyltransferase activity"/>
    <property type="evidence" value="ECO:0007669"/>
    <property type="project" value="UniProtKB-KW"/>
</dbReference>
<dbReference type="EMBL" id="CP146256">
    <property type="protein sequence ID" value="XAH73155.1"/>
    <property type="molecule type" value="Genomic_DNA"/>
</dbReference>
<evidence type="ECO:0000313" key="7">
    <source>
        <dbReference type="EMBL" id="XAH73155.1"/>
    </source>
</evidence>
<dbReference type="Gene3D" id="3.40.50.150">
    <property type="entry name" value="Vaccinia Virus protein VP39"/>
    <property type="match status" value="1"/>
</dbReference>
<proteinExistence type="inferred from homology"/>
<dbReference type="InterPro" id="IPR029063">
    <property type="entry name" value="SAM-dependent_MTases_sf"/>
</dbReference>
<dbReference type="EC" id="2.1.1.-" evidence="5"/>
<evidence type="ECO:0000256" key="3">
    <source>
        <dbReference type="ARBA" id="ARBA00022679"/>
    </source>
</evidence>
<dbReference type="Proteomes" id="UP001451571">
    <property type="component" value="Chromosome"/>
</dbReference>
<evidence type="ECO:0000256" key="5">
    <source>
        <dbReference type="RuleBase" id="RU362026"/>
    </source>
</evidence>
<dbReference type="InterPro" id="IPR002941">
    <property type="entry name" value="DNA_methylase_N4/N6"/>
</dbReference>
<feature type="domain" description="DNA methylase N-4/N-6" evidence="6">
    <location>
        <begin position="125"/>
        <end position="191"/>
    </location>
</feature>
<gene>
    <name evidence="7" type="ORF">V6984_16825</name>
</gene>
<keyword evidence="8" id="KW-1185">Reference proteome</keyword>
<organism evidence="7 8">
    <name type="scientific">Kineothrix sedimenti</name>
    <dbReference type="NCBI Taxonomy" id="3123317"/>
    <lineage>
        <taxon>Bacteria</taxon>
        <taxon>Bacillati</taxon>
        <taxon>Bacillota</taxon>
        <taxon>Clostridia</taxon>
        <taxon>Lachnospirales</taxon>
        <taxon>Lachnospiraceae</taxon>
        <taxon>Kineothrix</taxon>
    </lineage>
</organism>
<dbReference type="RefSeq" id="WP_342756762.1">
    <property type="nucleotide sequence ID" value="NZ_CP146256.1"/>
</dbReference>
<evidence type="ECO:0000256" key="2">
    <source>
        <dbReference type="ARBA" id="ARBA00022603"/>
    </source>
</evidence>
<evidence type="ECO:0000256" key="4">
    <source>
        <dbReference type="ARBA" id="ARBA00022747"/>
    </source>
</evidence>
<dbReference type="PRINTS" id="PR00508">
    <property type="entry name" value="S21N4MTFRASE"/>
</dbReference>
<keyword evidence="2 7" id="KW-0489">Methyltransferase</keyword>
<protein>
    <recommendedName>
        <fullName evidence="5">Methyltransferase</fullName>
        <ecNumber evidence="5">2.1.1.-</ecNumber>
    </recommendedName>
</protein>
<dbReference type="PROSITE" id="PS00092">
    <property type="entry name" value="N6_MTASE"/>
    <property type="match status" value="1"/>
</dbReference>
<evidence type="ECO:0000313" key="8">
    <source>
        <dbReference type="Proteomes" id="UP001451571"/>
    </source>
</evidence>
<comment type="similarity">
    <text evidence="1 5">Belongs to the N(4)/N(6)-methyltransferase family.</text>
</comment>